<sequence length="109" mass="12483">MGCCVSAEYHDQERGITNRALKKIVFTEQPSDVMGELDTDNDQKGRVAVDHIFRPTREVYGQPPEDMKQQKIDWADYSIVAKERPHPHDFPAFAHEKPLFTNKGVIMPS</sequence>
<protein>
    <submittedName>
        <fullName evidence="2">Small lipoprotein YifL</fullName>
    </submittedName>
</protein>
<keyword evidence="1" id="KW-1185">Reference proteome</keyword>
<organism evidence="1 2">
    <name type="scientific">Steinernema glaseri</name>
    <dbReference type="NCBI Taxonomy" id="37863"/>
    <lineage>
        <taxon>Eukaryota</taxon>
        <taxon>Metazoa</taxon>
        <taxon>Ecdysozoa</taxon>
        <taxon>Nematoda</taxon>
        <taxon>Chromadorea</taxon>
        <taxon>Rhabditida</taxon>
        <taxon>Tylenchina</taxon>
        <taxon>Panagrolaimomorpha</taxon>
        <taxon>Strongyloidoidea</taxon>
        <taxon>Steinernematidae</taxon>
        <taxon>Steinernema</taxon>
    </lineage>
</organism>
<name>A0A1I8ACI9_9BILA</name>
<evidence type="ECO:0000313" key="1">
    <source>
        <dbReference type="Proteomes" id="UP000095287"/>
    </source>
</evidence>
<dbReference type="WBParaSite" id="L893_g4358.t1">
    <property type="protein sequence ID" value="L893_g4358.t1"/>
    <property type="gene ID" value="L893_g4358"/>
</dbReference>
<accession>A0A1I8ACI9</accession>
<reference evidence="2" key="1">
    <citation type="submission" date="2016-11" db="UniProtKB">
        <authorList>
            <consortium name="WormBaseParasite"/>
        </authorList>
    </citation>
    <scope>IDENTIFICATION</scope>
</reference>
<evidence type="ECO:0000313" key="2">
    <source>
        <dbReference type="WBParaSite" id="L893_g4358.t1"/>
    </source>
</evidence>
<proteinExistence type="predicted"/>
<dbReference type="AlphaFoldDB" id="A0A1I8ACI9"/>
<dbReference type="Proteomes" id="UP000095287">
    <property type="component" value="Unplaced"/>
</dbReference>